<dbReference type="AlphaFoldDB" id="A0A512DDR9"/>
<protein>
    <recommendedName>
        <fullName evidence="2">SAF domain-containing protein</fullName>
    </recommendedName>
</protein>
<name>A0A512DDR9_9CELL</name>
<feature type="compositionally biased region" description="Low complexity" evidence="1">
    <location>
        <begin position="45"/>
        <end position="57"/>
    </location>
</feature>
<feature type="domain" description="SAF" evidence="2">
    <location>
        <begin position="104"/>
        <end position="166"/>
    </location>
</feature>
<keyword evidence="4" id="KW-1185">Reference proteome</keyword>
<evidence type="ECO:0000313" key="4">
    <source>
        <dbReference type="Proteomes" id="UP000321181"/>
    </source>
</evidence>
<organism evidence="3 4">
    <name type="scientific">Cellulomonas aerilata</name>
    <dbReference type="NCBI Taxonomy" id="515326"/>
    <lineage>
        <taxon>Bacteria</taxon>
        <taxon>Bacillati</taxon>
        <taxon>Actinomycetota</taxon>
        <taxon>Actinomycetes</taxon>
        <taxon>Micrococcales</taxon>
        <taxon>Cellulomonadaceae</taxon>
        <taxon>Cellulomonas</taxon>
    </lineage>
</organism>
<accession>A0A512DDR9</accession>
<evidence type="ECO:0000313" key="3">
    <source>
        <dbReference type="EMBL" id="GEO34605.1"/>
    </source>
</evidence>
<dbReference type="Proteomes" id="UP000321181">
    <property type="component" value="Unassembled WGS sequence"/>
</dbReference>
<dbReference type="InterPro" id="IPR013974">
    <property type="entry name" value="SAF"/>
</dbReference>
<dbReference type="EMBL" id="BJYY01000014">
    <property type="protein sequence ID" value="GEO34605.1"/>
    <property type="molecule type" value="Genomic_DNA"/>
</dbReference>
<dbReference type="SMART" id="SM00858">
    <property type="entry name" value="SAF"/>
    <property type="match status" value="1"/>
</dbReference>
<proteinExistence type="predicted"/>
<reference evidence="3 4" key="1">
    <citation type="submission" date="2019-07" db="EMBL/GenBank/DDBJ databases">
        <title>Whole genome shotgun sequence of Cellulomonas aerilata NBRC 106308.</title>
        <authorList>
            <person name="Hosoyama A."/>
            <person name="Uohara A."/>
            <person name="Ohji S."/>
            <person name="Ichikawa N."/>
        </authorList>
    </citation>
    <scope>NUCLEOTIDE SEQUENCE [LARGE SCALE GENOMIC DNA]</scope>
    <source>
        <strain evidence="3 4">NBRC 106308</strain>
    </source>
</reference>
<gene>
    <name evidence="3" type="ORF">CAE01nite_23300</name>
</gene>
<dbReference type="RefSeq" id="WP_246131161.1">
    <property type="nucleotide sequence ID" value="NZ_BAAARM010000004.1"/>
</dbReference>
<evidence type="ECO:0000259" key="2">
    <source>
        <dbReference type="SMART" id="SM00858"/>
    </source>
</evidence>
<dbReference type="Pfam" id="PF08666">
    <property type="entry name" value="SAF"/>
    <property type="match status" value="1"/>
</dbReference>
<comment type="caution">
    <text evidence="3">The sequence shown here is derived from an EMBL/GenBank/DDBJ whole genome shotgun (WGS) entry which is preliminary data.</text>
</comment>
<evidence type="ECO:0000256" key="1">
    <source>
        <dbReference type="SAM" id="MobiDB-lite"/>
    </source>
</evidence>
<feature type="region of interest" description="Disordered" evidence="1">
    <location>
        <begin position="1"/>
        <end position="65"/>
    </location>
</feature>
<sequence>MTISGSPDVPISRWPSLPAPDGGVRVGGSRPARIRGGSGHALTLRGSGASSSSSGAGPRPPHRSPPYRWRVLAWRARFALAALLLGTAAALAVAQLRPPSPPTVPVVTAARDLVAGAALTTDDVRVVPVPVATAVAGAHPDVAAVLGRAPVVAVPSGLPIVDSLLGADRLAGSGPPGTVVVPVRLADPGVAALLRPGDRVDLVAATTSGTGDPVSRRLAERAVVLPRPAVEDDRSPPSSGLLGGAPQDDVAGALTLVAVAPEEAAALAGASGWAGISAVLVE</sequence>